<dbReference type="InterPro" id="IPR007398">
    <property type="entry name" value="BioG"/>
</dbReference>
<proteinExistence type="predicted"/>
<sequence>MQTTLIKTAENNKQLILYFAGWGTPASAVGHLTLPENTDLLLCYDYQDLHFEQDLSAYQQIRLVAWSMGVWVAEQVMGQLPLISATAINGTGKPCDDEMGIPQAVFVGTLEQLNERNLTKFQRRMCGDSDIFQHYQKLAEQRDWQKVHSELTALYHAMQQTQGRQRSIQWTKAIVGEKDRIFPVQNQLSFWQAYQAERVHIAEEQRITNKSAVQNEAEFSLQTLALPHYPFTAFQHWTELF</sequence>
<evidence type="ECO:0000313" key="1">
    <source>
        <dbReference type="EMBL" id="STO72558.1"/>
    </source>
</evidence>
<dbReference type="Proteomes" id="UP000254465">
    <property type="component" value="Unassembled WGS sequence"/>
</dbReference>
<dbReference type="Pfam" id="PF04301">
    <property type="entry name" value="BioG"/>
    <property type="match status" value="1"/>
</dbReference>
<organism evidence="1 2">
    <name type="scientific">Avibacterium paragallinarum</name>
    <name type="common">Haemophilus gallinarum</name>
    <dbReference type="NCBI Taxonomy" id="728"/>
    <lineage>
        <taxon>Bacteria</taxon>
        <taxon>Pseudomonadati</taxon>
        <taxon>Pseudomonadota</taxon>
        <taxon>Gammaproteobacteria</taxon>
        <taxon>Pasteurellales</taxon>
        <taxon>Pasteurellaceae</taxon>
        <taxon>Avibacterium</taxon>
    </lineage>
</organism>
<accession>A0A377IAZ1</accession>
<dbReference type="Gene3D" id="3.40.50.1820">
    <property type="entry name" value="alpha/beta hydrolase"/>
    <property type="match status" value="1"/>
</dbReference>
<gene>
    <name evidence="1" type="primary">bioD_3</name>
    <name evidence="1" type="ORF">NCTC11296_02486</name>
</gene>
<protein>
    <submittedName>
        <fullName evidence="1">Dithiobiotin synthetase</fullName>
    </submittedName>
</protein>
<dbReference type="InterPro" id="IPR029058">
    <property type="entry name" value="AB_hydrolase_fold"/>
</dbReference>
<dbReference type="AlphaFoldDB" id="A0A377IAZ1"/>
<evidence type="ECO:0000313" key="2">
    <source>
        <dbReference type="Proteomes" id="UP000254465"/>
    </source>
</evidence>
<name>A0A377IAZ1_AVIPA</name>
<reference evidence="1 2" key="1">
    <citation type="submission" date="2018-06" db="EMBL/GenBank/DDBJ databases">
        <authorList>
            <consortium name="Pathogen Informatics"/>
            <person name="Doyle S."/>
        </authorList>
    </citation>
    <scope>NUCLEOTIDE SEQUENCE [LARGE SCALE GENOMIC DNA]</scope>
    <source>
        <strain evidence="1 2">NCTC11296</strain>
    </source>
</reference>
<dbReference type="SUPFAM" id="SSF53474">
    <property type="entry name" value="alpha/beta-Hydrolases"/>
    <property type="match status" value="1"/>
</dbReference>
<dbReference type="EMBL" id="UGHK01000002">
    <property type="protein sequence ID" value="STO72558.1"/>
    <property type="molecule type" value="Genomic_DNA"/>
</dbReference>